<dbReference type="InterPro" id="IPR037113">
    <property type="entry name" value="Hat1_N_sf"/>
</dbReference>
<feature type="region of interest" description="Interaction with histone H4 N-terminus" evidence="11">
    <location>
        <begin position="240"/>
        <end position="242"/>
    </location>
</feature>
<dbReference type="InterPro" id="IPR017380">
    <property type="entry name" value="Hist_AcTrfase_B-typ_cat-su"/>
</dbReference>
<dbReference type="InterPro" id="IPR016181">
    <property type="entry name" value="Acyl_CoA_acyltransferase"/>
</dbReference>
<evidence type="ECO:0000256" key="8">
    <source>
        <dbReference type="ARBA" id="ARBA00048017"/>
    </source>
</evidence>
<keyword evidence="16" id="KW-1185">Reference proteome</keyword>
<dbReference type="CDD" id="cd04301">
    <property type="entry name" value="NAT_SF"/>
    <property type="match status" value="1"/>
</dbReference>
<evidence type="ECO:0000256" key="2">
    <source>
        <dbReference type="ARBA" id="ARBA00010543"/>
    </source>
</evidence>
<dbReference type="SUPFAM" id="SSF55729">
    <property type="entry name" value="Acyl-CoA N-acyltransferases (Nat)"/>
    <property type="match status" value="1"/>
</dbReference>
<evidence type="ECO:0000259" key="14">
    <source>
        <dbReference type="Pfam" id="PF10394"/>
    </source>
</evidence>
<dbReference type="OrthoDB" id="10253098at2759"/>
<dbReference type="Gene3D" id="1.10.10.390">
    <property type="match status" value="1"/>
</dbReference>
<comment type="subcellular location">
    <subcellularLocation>
        <location evidence="9">Cytoplasm</location>
    </subcellularLocation>
    <subcellularLocation>
        <location evidence="1 9">Nucleus</location>
    </subcellularLocation>
</comment>
<feature type="domain" description="Histone acetyl transferase HAT1 N-terminal" evidence="14">
    <location>
        <begin position="12"/>
        <end position="202"/>
    </location>
</feature>
<dbReference type="Pfam" id="PF21184">
    <property type="entry name" value="HAT1_C_fung"/>
    <property type="match status" value="1"/>
</dbReference>
<evidence type="ECO:0000256" key="3">
    <source>
        <dbReference type="ARBA" id="ARBA00013184"/>
    </source>
</evidence>
<dbReference type="Gene3D" id="3.40.630.30">
    <property type="match status" value="1"/>
</dbReference>
<dbReference type="PANTHER" id="PTHR12046">
    <property type="entry name" value="HISTONE ACETYLTRANSFERASE TYPE B CATALYTIC SUBUNIT"/>
    <property type="match status" value="1"/>
</dbReference>
<dbReference type="GO" id="GO:0004402">
    <property type="term" value="F:histone acetyltransferase activity"/>
    <property type="evidence" value="ECO:0007669"/>
    <property type="project" value="UniProtKB-UniRule"/>
</dbReference>
<name>A0A9W7XUP5_9FUNG</name>
<evidence type="ECO:0000256" key="11">
    <source>
        <dbReference type="PIRSR" id="PIRSR038084-2"/>
    </source>
</evidence>
<reference evidence="15" key="1">
    <citation type="submission" date="2022-07" db="EMBL/GenBank/DDBJ databases">
        <title>Phylogenomic reconstructions and comparative analyses of Kickxellomycotina fungi.</title>
        <authorList>
            <person name="Reynolds N.K."/>
            <person name="Stajich J.E."/>
            <person name="Barry K."/>
            <person name="Grigoriev I.V."/>
            <person name="Crous P."/>
            <person name="Smith M.E."/>
        </authorList>
    </citation>
    <scope>NUCLEOTIDE SEQUENCE</scope>
    <source>
        <strain evidence="15">NBRC 32514</strain>
    </source>
</reference>
<dbReference type="InterPro" id="IPR013523">
    <property type="entry name" value="Hist_AcTrfase_HAT1_C"/>
</dbReference>
<evidence type="ECO:0000256" key="1">
    <source>
        <dbReference type="ARBA" id="ARBA00004123"/>
    </source>
</evidence>
<evidence type="ECO:0000256" key="5">
    <source>
        <dbReference type="ARBA" id="ARBA00022679"/>
    </source>
</evidence>
<evidence type="ECO:0000256" key="4">
    <source>
        <dbReference type="ARBA" id="ARBA00021268"/>
    </source>
</evidence>
<dbReference type="GO" id="GO:0042393">
    <property type="term" value="F:histone binding"/>
    <property type="evidence" value="ECO:0007669"/>
    <property type="project" value="InterPro"/>
</dbReference>
<evidence type="ECO:0000313" key="16">
    <source>
        <dbReference type="Proteomes" id="UP001149813"/>
    </source>
</evidence>
<dbReference type="InterPro" id="IPR019467">
    <property type="entry name" value="Hat1_N"/>
</dbReference>
<comment type="function">
    <text evidence="9">Catalytic component of the histone acetylase B (HAT-B) complex. Has intrinsic substrate specificity that modifies lysine in recognition sequence GXGKXG. Involved in DNA double-strand break repair.</text>
</comment>
<evidence type="ECO:0000313" key="15">
    <source>
        <dbReference type="EMBL" id="KAJ1721186.1"/>
    </source>
</evidence>
<feature type="active site" description="Proton donor/acceptor" evidence="10">
    <location>
        <position position="291"/>
    </location>
</feature>
<keyword evidence="9" id="KW-0963">Cytoplasm</keyword>
<dbReference type="AlphaFoldDB" id="A0A9W7XUP5"/>
<protein>
    <recommendedName>
        <fullName evidence="4 9">Histone acetyltransferase type B catalytic subunit</fullName>
        <ecNumber evidence="3 9">2.3.1.48</ecNumber>
    </recommendedName>
</protein>
<dbReference type="Proteomes" id="UP001149813">
    <property type="component" value="Unassembled WGS sequence"/>
</dbReference>
<comment type="similarity">
    <text evidence="2 9">Belongs to the HAT1 family.</text>
</comment>
<sequence>MDSLLAATASQWVTDTNAAVHIQLVGADSADDVLKAISRDPPEGAAEDEGEDGDDEGGADVIQFHPQFTYSIYGEHERVFGYKGLQIFLRYAAGSLAAHLDIRYAKRVDALDSTHAVALRADDVATPLRQHLCSAALCASASEFAQRVARDTAEFRPTGRKMHEYAGAGEGQAYEVYAGDFGDAQVRAYHERAQLLPMLYIEGAQAIDTADERWRVVSVFERLTLDGRPSYALVGFCTLYAFFHWPDHVRWRISQFLVLPPFQAQGHGRRLYQAIHRMVLDDARATDLHVEDPSAAFDDMRDRCDLQYLLAQRAFDALQGAPVAAETLAALAARHKMSRRQTARCVEMALLRTLDRRDERAYAAYRLFVKRRIYAQNADQMAAMDADERRQRVGAAYAAVEEDYGRIMAAL</sequence>
<feature type="compositionally biased region" description="Acidic residues" evidence="13">
    <location>
        <begin position="45"/>
        <end position="58"/>
    </location>
</feature>
<keyword evidence="6 9" id="KW-0539">Nucleus</keyword>
<dbReference type="GO" id="GO:0031509">
    <property type="term" value="P:subtelomeric heterochromatin formation"/>
    <property type="evidence" value="ECO:0007669"/>
    <property type="project" value="InterPro"/>
</dbReference>
<dbReference type="GO" id="GO:0005634">
    <property type="term" value="C:nucleus"/>
    <property type="evidence" value="ECO:0007669"/>
    <property type="project" value="UniProtKB-SubCell"/>
</dbReference>
<dbReference type="Pfam" id="PF10394">
    <property type="entry name" value="Hat1_N"/>
    <property type="match status" value="1"/>
</dbReference>
<dbReference type="GO" id="GO:0005737">
    <property type="term" value="C:cytoplasm"/>
    <property type="evidence" value="ECO:0007669"/>
    <property type="project" value="UniProtKB-SubCell"/>
</dbReference>
<dbReference type="GO" id="GO:0000781">
    <property type="term" value="C:chromosome, telomeric region"/>
    <property type="evidence" value="ECO:0007669"/>
    <property type="project" value="GOC"/>
</dbReference>
<comment type="subunit">
    <text evidence="9">Component of the HAT-B complex composed of at least HAT1 and HAT2. The HAT-B complex binds to histone H4 tail.</text>
</comment>
<feature type="site" description="Interaction with histone H4 N-terminus" evidence="12">
    <location>
        <position position="214"/>
    </location>
</feature>
<evidence type="ECO:0000256" key="7">
    <source>
        <dbReference type="ARBA" id="ARBA00023315"/>
    </source>
</evidence>
<feature type="binding site" evidence="11">
    <location>
        <position position="303"/>
    </location>
    <ligand>
        <name>acetyl-CoA</name>
        <dbReference type="ChEBI" id="CHEBI:57288"/>
    </ligand>
</feature>
<dbReference type="Gene3D" id="3.90.360.10">
    <property type="entry name" value="Histone acetyl transferase 1 (HAT1), N-terminal domain"/>
    <property type="match status" value="1"/>
</dbReference>
<dbReference type="EMBL" id="JANBOJ010000190">
    <property type="protein sequence ID" value="KAJ1721186.1"/>
    <property type="molecule type" value="Genomic_DNA"/>
</dbReference>
<accession>A0A9W7XUP5</accession>
<evidence type="ECO:0000256" key="12">
    <source>
        <dbReference type="PIRSR" id="PIRSR038084-3"/>
    </source>
</evidence>
<evidence type="ECO:0000256" key="6">
    <source>
        <dbReference type="ARBA" id="ARBA00023242"/>
    </source>
</evidence>
<dbReference type="EC" id="2.3.1.48" evidence="3 9"/>
<evidence type="ECO:0000256" key="9">
    <source>
        <dbReference type="PIRNR" id="PIRNR038084"/>
    </source>
</evidence>
<dbReference type="PIRSF" id="PIRSF038084">
    <property type="entry name" value="HAT-B_cat"/>
    <property type="match status" value="1"/>
</dbReference>
<comment type="catalytic activity">
    <reaction evidence="8 9">
        <text>L-lysyl-[protein] + acetyl-CoA = N(6)-acetyl-L-lysyl-[protein] + CoA + H(+)</text>
        <dbReference type="Rhea" id="RHEA:45948"/>
        <dbReference type="Rhea" id="RHEA-COMP:9752"/>
        <dbReference type="Rhea" id="RHEA-COMP:10731"/>
        <dbReference type="ChEBI" id="CHEBI:15378"/>
        <dbReference type="ChEBI" id="CHEBI:29969"/>
        <dbReference type="ChEBI" id="CHEBI:57287"/>
        <dbReference type="ChEBI" id="CHEBI:57288"/>
        <dbReference type="ChEBI" id="CHEBI:61930"/>
        <dbReference type="EC" id="2.3.1.48"/>
    </reaction>
</comment>
<evidence type="ECO:0000256" key="10">
    <source>
        <dbReference type="PIRSR" id="PIRSR038084-1"/>
    </source>
</evidence>
<comment type="caution">
    <text evidence="15">The sequence shown here is derived from an EMBL/GenBank/DDBJ whole genome shotgun (WGS) entry which is preliminary data.</text>
</comment>
<feature type="region of interest" description="Interaction with histone H4 N-terminus" evidence="11">
    <location>
        <begin position="75"/>
        <end position="77"/>
    </location>
</feature>
<keyword evidence="5 9" id="KW-0808">Transferase</keyword>
<gene>
    <name evidence="15" type="primary">HAT1</name>
    <name evidence="15" type="ORF">LPJ53_004263</name>
</gene>
<evidence type="ECO:0000256" key="13">
    <source>
        <dbReference type="SAM" id="MobiDB-lite"/>
    </source>
</evidence>
<proteinExistence type="inferred from homology"/>
<keyword evidence="7 9" id="KW-0012">Acyltransferase</keyword>
<organism evidence="15 16">
    <name type="scientific">Coemansia erecta</name>
    <dbReference type="NCBI Taxonomy" id="147472"/>
    <lineage>
        <taxon>Eukaryota</taxon>
        <taxon>Fungi</taxon>
        <taxon>Fungi incertae sedis</taxon>
        <taxon>Zoopagomycota</taxon>
        <taxon>Kickxellomycotina</taxon>
        <taxon>Kickxellomycetes</taxon>
        <taxon>Kickxellales</taxon>
        <taxon>Kickxellaceae</taxon>
        <taxon>Coemansia</taxon>
    </lineage>
</organism>
<feature type="region of interest" description="Disordered" evidence="13">
    <location>
        <begin position="40"/>
        <end position="59"/>
    </location>
</feature>